<dbReference type="PANTHER" id="PTHR35894">
    <property type="entry name" value="GENERAL SECRETION PATHWAY PROTEIN A-RELATED"/>
    <property type="match status" value="1"/>
</dbReference>
<feature type="domain" description="AAA+ ATPase" evidence="1">
    <location>
        <begin position="46"/>
        <end position="197"/>
    </location>
</feature>
<reference evidence="2 3" key="1">
    <citation type="submission" date="2017-06" db="EMBL/GenBank/DDBJ databases">
        <authorList>
            <person name="Kim H.J."/>
            <person name="Triplett B.A."/>
        </authorList>
    </citation>
    <scope>NUCLEOTIDE SEQUENCE [LARGE SCALE GENOMIC DNA]</scope>
    <source>
        <strain evidence="2 3">DSM 29339</strain>
    </source>
</reference>
<dbReference type="InterPro" id="IPR027417">
    <property type="entry name" value="P-loop_NTPase"/>
</dbReference>
<dbReference type="Pfam" id="PF13401">
    <property type="entry name" value="AAA_22"/>
    <property type="match status" value="1"/>
</dbReference>
<dbReference type="OrthoDB" id="7828921at2"/>
<dbReference type="GO" id="GO:0016887">
    <property type="term" value="F:ATP hydrolysis activity"/>
    <property type="evidence" value="ECO:0007669"/>
    <property type="project" value="InterPro"/>
</dbReference>
<organism evidence="2 3">
    <name type="scientific">Tropicimonas sediminicola</name>
    <dbReference type="NCBI Taxonomy" id="1031541"/>
    <lineage>
        <taxon>Bacteria</taxon>
        <taxon>Pseudomonadati</taxon>
        <taxon>Pseudomonadota</taxon>
        <taxon>Alphaproteobacteria</taxon>
        <taxon>Rhodobacterales</taxon>
        <taxon>Roseobacteraceae</taxon>
        <taxon>Tropicimonas</taxon>
    </lineage>
</organism>
<dbReference type="InterPro" id="IPR003593">
    <property type="entry name" value="AAA+_ATPase"/>
</dbReference>
<dbReference type="SMART" id="SM00382">
    <property type="entry name" value="AAA"/>
    <property type="match status" value="1"/>
</dbReference>
<dbReference type="RefSeq" id="WP_089232902.1">
    <property type="nucleotide sequence ID" value="NZ_FZOY01000003.1"/>
</dbReference>
<dbReference type="InterPro" id="IPR052026">
    <property type="entry name" value="ExeA_AAA_ATPase_DNA-bind"/>
</dbReference>
<evidence type="ECO:0000313" key="2">
    <source>
        <dbReference type="EMBL" id="SNS78204.1"/>
    </source>
</evidence>
<dbReference type="Gene3D" id="3.40.50.300">
    <property type="entry name" value="P-loop containing nucleotide triphosphate hydrolases"/>
    <property type="match status" value="1"/>
</dbReference>
<dbReference type="EMBL" id="FZOY01000003">
    <property type="protein sequence ID" value="SNS78204.1"/>
    <property type="molecule type" value="Genomic_DNA"/>
</dbReference>
<accession>A0A239HD73</accession>
<proteinExistence type="predicted"/>
<evidence type="ECO:0000259" key="1">
    <source>
        <dbReference type="SMART" id="SM00382"/>
    </source>
</evidence>
<dbReference type="Proteomes" id="UP000198426">
    <property type="component" value="Unassembled WGS sequence"/>
</dbReference>
<sequence>MSQDMYAGFFGLARRPFTLVPDPEFLFWSAQHRRAFAVLEFGVLSRAPITLITGDVGAGKTTLLHALMGRLTGELRVGMVSNAQGDRGELLQWSMNALGMEIDRNETYVQMFRRLQDMLVADYAAGRRVVLIFDEAQNLSKKGLEELRMLTNINSNKDELLQLILVGQPELREVVLSPDMQQMAQRVAASFHLERLDAEATTQFIGHRLRTAGGTGAEISEAATGLVHEATDGIPRLINQLCDLCMLYAWSDGLKVVDEDVVLRVIEDGVFFGGGTLERKRA</sequence>
<protein>
    <submittedName>
        <fullName evidence="2">Type II secretion system protein A</fullName>
    </submittedName>
</protein>
<evidence type="ECO:0000313" key="3">
    <source>
        <dbReference type="Proteomes" id="UP000198426"/>
    </source>
</evidence>
<name>A0A239HD73_9RHOB</name>
<gene>
    <name evidence="2" type="ORF">SAMN05421757_103315</name>
</gene>
<dbReference type="InterPro" id="IPR049945">
    <property type="entry name" value="AAA_22"/>
</dbReference>
<dbReference type="AlphaFoldDB" id="A0A239HD73"/>
<dbReference type="PANTHER" id="PTHR35894:SF1">
    <property type="entry name" value="PHOSPHORIBULOKINASE _ URIDINE KINASE FAMILY"/>
    <property type="match status" value="1"/>
</dbReference>
<keyword evidence="3" id="KW-1185">Reference proteome</keyword>
<dbReference type="SUPFAM" id="SSF52540">
    <property type="entry name" value="P-loop containing nucleoside triphosphate hydrolases"/>
    <property type="match status" value="1"/>
</dbReference>